<proteinExistence type="predicted"/>
<evidence type="ECO:0000313" key="1">
    <source>
        <dbReference type="EMBL" id="RVU96443.1"/>
    </source>
</evidence>
<dbReference type="EMBL" id="RYZS01000001">
    <property type="protein sequence ID" value="RVU96443.1"/>
    <property type="molecule type" value="Genomic_DNA"/>
</dbReference>
<sequence>MSINPNIFNPNFWDTIPYEDKTEELLTISNSMNWGSEQLAKKMGISDDELEEIITLEKKDEVLVTESLKRFTPILAQQLEEHKLNIARKKREKTKEENRKYAYQIRVVKQKAKQKHLNLPDLLNVNERTFQNWSQGRSKPHGLEAKIMDILIRDFDTGVKLVIEIEETANQIQDPPHDKINA</sequence>
<gene>
    <name evidence="1" type="ORF">EK398_17300</name>
</gene>
<comment type="caution">
    <text evidence="1">The sequence shown here is derived from an EMBL/GenBank/DDBJ whole genome shotgun (WGS) entry which is preliminary data.</text>
</comment>
<accession>A0A437US30</accession>
<evidence type="ECO:0000313" key="2">
    <source>
        <dbReference type="Proteomes" id="UP000288388"/>
    </source>
</evidence>
<dbReference type="RefSeq" id="WP_127979663.1">
    <property type="nucleotide sequence ID" value="NZ_JAYEYR010000053.1"/>
</dbReference>
<dbReference type="Proteomes" id="UP000288388">
    <property type="component" value="Unassembled WGS sequence"/>
</dbReference>
<protein>
    <submittedName>
        <fullName evidence="1">Uncharacterized protein</fullName>
    </submittedName>
</protein>
<name>A0A437US30_ENTAV</name>
<organism evidence="1 2">
    <name type="scientific">Enterococcus avium</name>
    <name type="common">Streptococcus avium</name>
    <dbReference type="NCBI Taxonomy" id="33945"/>
    <lineage>
        <taxon>Bacteria</taxon>
        <taxon>Bacillati</taxon>
        <taxon>Bacillota</taxon>
        <taxon>Bacilli</taxon>
        <taxon>Lactobacillales</taxon>
        <taxon>Enterococcaceae</taxon>
        <taxon>Enterococcus</taxon>
    </lineage>
</organism>
<dbReference type="AlphaFoldDB" id="A0A437US30"/>
<reference evidence="1 2" key="1">
    <citation type="submission" date="2018-12" db="EMBL/GenBank/DDBJ databases">
        <title>A novel vanA-carrying plasmid in a clinical isolate of Enterococcus avium.</title>
        <authorList>
            <person name="Bernasconi O.J."/>
            <person name="Luzzaro F."/>
            <person name="Endimiani A."/>
        </authorList>
    </citation>
    <scope>NUCLEOTIDE SEQUENCE [LARGE SCALE GENOMIC DNA]</scope>
    <source>
        <strain evidence="1 2">LC0559/18</strain>
    </source>
</reference>